<feature type="transmembrane region" description="Helical" evidence="3">
    <location>
        <begin position="250"/>
        <end position="272"/>
    </location>
</feature>
<keyword evidence="1" id="KW-0378">Hydrolase</keyword>
<sequence length="538" mass="62643">MKLQFVIGIAAFLVFSIGGIFVFTGFIDKNKAHQISNVLDGLRSENNQTDENLLKFSHRLFFDYDPLVQNSNTLDHFAQRISSTELGLYGQNNENIDSLIRVTTAKIKEKRKHIEEFKSNFSILKNSITSLPILKKELEANNSELQIHEEVNDIVLNALIYITSPSDFKREQLKTTLSNFQNKYEKVESDYDEKVLQLIIYHSSIVLDQKIRQQRIISAISDQNLSSTIKELQGEYLMVFEKKNEQYERIISLFYLVSILLFIIVIGALVLIKKKANQIQHKSQRITESINYAKKIQKAVLPKRQEIETLFPDNFIMYQPKDIVSGDFYWFHQTAEHTVVACVDCSGHGVPGAFMSVIGKSLLEKIVVDHQILIPDRILYCLDIELKRVLKQEESSNKEGMDLSICVLNKNTLELQYAGAYNPLIYIQNNKLHEFKADRFSIGYFDRRKEKKKVFHTHSLTITEDTCFYMFSDGFKDQFGGEESQKFTRRRLQELLYNHHQLSMKEQSQIFKQKFMEWKGIEKQTDDVMLIGFRISMN</sequence>
<protein>
    <submittedName>
        <fullName evidence="5">Serine phosphatase RsbU (Regulator of sigma subunit)</fullName>
    </submittedName>
</protein>
<dbReference type="OrthoDB" id="1119265at2"/>
<accession>A0A315Z6U2</accession>
<reference evidence="5 6" key="1">
    <citation type="submission" date="2018-03" db="EMBL/GenBank/DDBJ databases">
        <title>Genomic Encyclopedia of Archaeal and Bacterial Type Strains, Phase II (KMG-II): from individual species to whole genera.</title>
        <authorList>
            <person name="Goeker M."/>
        </authorList>
    </citation>
    <scope>NUCLEOTIDE SEQUENCE [LARGE SCALE GENOMIC DNA]</scope>
    <source>
        <strain evidence="5 6">DSM 28229</strain>
    </source>
</reference>
<dbReference type="Pfam" id="PF07228">
    <property type="entry name" value="SpoIIE"/>
    <property type="match status" value="1"/>
</dbReference>
<evidence type="ECO:0000256" key="2">
    <source>
        <dbReference type="SAM" id="Coils"/>
    </source>
</evidence>
<dbReference type="Gene3D" id="3.60.40.10">
    <property type="entry name" value="PPM-type phosphatase domain"/>
    <property type="match status" value="1"/>
</dbReference>
<dbReference type="InterPro" id="IPR036457">
    <property type="entry name" value="PPM-type-like_dom_sf"/>
</dbReference>
<evidence type="ECO:0000259" key="4">
    <source>
        <dbReference type="SMART" id="SM00331"/>
    </source>
</evidence>
<dbReference type="Proteomes" id="UP000245535">
    <property type="component" value="Unassembled WGS sequence"/>
</dbReference>
<dbReference type="InterPro" id="IPR001932">
    <property type="entry name" value="PPM-type_phosphatase-like_dom"/>
</dbReference>
<dbReference type="InterPro" id="IPR045812">
    <property type="entry name" value="DAHL"/>
</dbReference>
<name>A0A315Z6U2_SEDFL</name>
<keyword evidence="6" id="KW-1185">Reference proteome</keyword>
<organism evidence="5 6">
    <name type="scientific">Sediminitomix flava</name>
    <dbReference type="NCBI Taxonomy" id="379075"/>
    <lineage>
        <taxon>Bacteria</taxon>
        <taxon>Pseudomonadati</taxon>
        <taxon>Bacteroidota</taxon>
        <taxon>Cytophagia</taxon>
        <taxon>Cytophagales</taxon>
        <taxon>Flammeovirgaceae</taxon>
        <taxon>Sediminitomix</taxon>
    </lineage>
</organism>
<dbReference type="EMBL" id="QGDO01000006">
    <property type="protein sequence ID" value="PWJ39251.1"/>
    <property type="molecule type" value="Genomic_DNA"/>
</dbReference>
<dbReference type="PANTHER" id="PTHR43156:SF9">
    <property type="entry name" value="HAMP DOMAIN-CONTAINING PROTEIN"/>
    <property type="match status" value="1"/>
</dbReference>
<dbReference type="RefSeq" id="WP_109621115.1">
    <property type="nucleotide sequence ID" value="NZ_QGDO01000006.1"/>
</dbReference>
<keyword evidence="2" id="KW-0175">Coiled coil</keyword>
<evidence type="ECO:0000313" key="6">
    <source>
        <dbReference type="Proteomes" id="UP000245535"/>
    </source>
</evidence>
<keyword evidence="3" id="KW-1133">Transmembrane helix</keyword>
<feature type="transmembrane region" description="Helical" evidence="3">
    <location>
        <begin position="6"/>
        <end position="27"/>
    </location>
</feature>
<gene>
    <name evidence="5" type="ORF">BC781_106152</name>
</gene>
<feature type="coiled-coil region" evidence="2">
    <location>
        <begin position="170"/>
        <end position="197"/>
    </location>
</feature>
<keyword evidence="3" id="KW-0472">Membrane</keyword>
<evidence type="ECO:0000256" key="3">
    <source>
        <dbReference type="SAM" id="Phobius"/>
    </source>
</evidence>
<feature type="domain" description="PPM-type phosphatase" evidence="4">
    <location>
        <begin position="306"/>
        <end position="535"/>
    </location>
</feature>
<proteinExistence type="predicted"/>
<dbReference type="GO" id="GO:0016791">
    <property type="term" value="F:phosphatase activity"/>
    <property type="evidence" value="ECO:0007669"/>
    <property type="project" value="TreeGrafter"/>
</dbReference>
<dbReference type="SMART" id="SM00331">
    <property type="entry name" value="PP2C_SIG"/>
    <property type="match status" value="1"/>
</dbReference>
<evidence type="ECO:0000313" key="5">
    <source>
        <dbReference type="EMBL" id="PWJ39251.1"/>
    </source>
</evidence>
<dbReference type="PANTHER" id="PTHR43156">
    <property type="entry name" value="STAGE II SPORULATION PROTEIN E-RELATED"/>
    <property type="match status" value="1"/>
</dbReference>
<dbReference type="InterPro" id="IPR052016">
    <property type="entry name" value="Bact_Sigma-Reg"/>
</dbReference>
<comment type="caution">
    <text evidence="5">The sequence shown here is derived from an EMBL/GenBank/DDBJ whole genome shotgun (WGS) entry which is preliminary data.</text>
</comment>
<evidence type="ECO:0000256" key="1">
    <source>
        <dbReference type="ARBA" id="ARBA00022801"/>
    </source>
</evidence>
<dbReference type="AlphaFoldDB" id="A0A315Z6U2"/>
<dbReference type="Pfam" id="PF19443">
    <property type="entry name" value="DAHL"/>
    <property type="match status" value="1"/>
</dbReference>
<keyword evidence="3" id="KW-0812">Transmembrane</keyword>